<dbReference type="Gene3D" id="6.10.10.10">
    <property type="entry name" value="Flagellar export chaperone, C-terminal domain"/>
    <property type="match status" value="1"/>
</dbReference>
<evidence type="ECO:0000313" key="8">
    <source>
        <dbReference type="Proteomes" id="UP000198538"/>
    </source>
</evidence>
<dbReference type="InterPro" id="IPR001492">
    <property type="entry name" value="Flagellin"/>
</dbReference>
<dbReference type="PANTHER" id="PTHR42792">
    <property type="entry name" value="FLAGELLIN"/>
    <property type="match status" value="1"/>
</dbReference>
<dbReference type="Gene3D" id="1.20.1330.10">
    <property type="entry name" value="f41 fragment of flagellin, N-terminal domain"/>
    <property type="match status" value="2"/>
</dbReference>
<keyword evidence="7" id="KW-0969">Cilium</keyword>
<dbReference type="InterPro" id="IPR046358">
    <property type="entry name" value="Flagellin_C"/>
</dbReference>
<feature type="domain" description="Flagellin C-terminal" evidence="6">
    <location>
        <begin position="538"/>
        <end position="622"/>
    </location>
</feature>
<evidence type="ECO:0000256" key="4">
    <source>
        <dbReference type="RuleBase" id="RU362073"/>
    </source>
</evidence>
<dbReference type="EMBL" id="FMVM01000024">
    <property type="protein sequence ID" value="SCZ10712.1"/>
    <property type="molecule type" value="Genomic_DNA"/>
</dbReference>
<gene>
    <name evidence="7" type="ORF">SAMN05720606_1245</name>
</gene>
<protein>
    <recommendedName>
        <fullName evidence="2 4">Flagellin</fullName>
    </recommendedName>
</protein>
<organism evidence="7 8">
    <name type="scientific">Paenibacillus polysaccharolyticus</name>
    <dbReference type="NCBI Taxonomy" id="582692"/>
    <lineage>
        <taxon>Bacteria</taxon>
        <taxon>Bacillati</taxon>
        <taxon>Bacillota</taxon>
        <taxon>Bacilli</taxon>
        <taxon>Bacillales</taxon>
        <taxon>Paenibacillaceae</taxon>
        <taxon>Paenibacillus</taxon>
    </lineage>
</organism>
<keyword evidence="7" id="KW-0966">Cell projection</keyword>
<dbReference type="GO" id="GO:0005576">
    <property type="term" value="C:extracellular region"/>
    <property type="evidence" value="ECO:0007669"/>
    <property type="project" value="UniProtKB-SubCell"/>
</dbReference>
<keyword evidence="4" id="KW-0964">Secreted</keyword>
<keyword evidence="3 4" id="KW-0975">Bacterial flagellum</keyword>
<evidence type="ECO:0000259" key="6">
    <source>
        <dbReference type="Pfam" id="PF00700"/>
    </source>
</evidence>
<comment type="subcellular location">
    <subcellularLocation>
        <location evidence="4">Secreted</location>
    </subcellularLocation>
    <subcellularLocation>
        <location evidence="4">Bacterial flagellum</location>
    </subcellularLocation>
</comment>
<evidence type="ECO:0000256" key="2">
    <source>
        <dbReference type="ARBA" id="ARBA00020110"/>
    </source>
</evidence>
<keyword evidence="7" id="KW-0282">Flagellum</keyword>
<dbReference type="RefSeq" id="WP_167375849.1">
    <property type="nucleotide sequence ID" value="NZ_FMVM01000024.1"/>
</dbReference>
<evidence type="ECO:0000259" key="5">
    <source>
        <dbReference type="Pfam" id="PF00669"/>
    </source>
</evidence>
<evidence type="ECO:0000256" key="1">
    <source>
        <dbReference type="ARBA" id="ARBA00005709"/>
    </source>
</evidence>
<reference evidence="8" key="1">
    <citation type="submission" date="2016-10" db="EMBL/GenBank/DDBJ databases">
        <authorList>
            <person name="Varghese N."/>
            <person name="Submissions S."/>
        </authorList>
    </citation>
    <scope>NUCLEOTIDE SEQUENCE [LARGE SCALE GENOMIC DNA]</scope>
    <source>
        <strain evidence="8">BL9</strain>
    </source>
</reference>
<evidence type="ECO:0000256" key="3">
    <source>
        <dbReference type="ARBA" id="ARBA00023143"/>
    </source>
</evidence>
<dbReference type="GO" id="GO:0009288">
    <property type="term" value="C:bacterial-type flagellum"/>
    <property type="evidence" value="ECO:0007669"/>
    <property type="project" value="UniProtKB-SubCell"/>
</dbReference>
<accession>A0A1G5LCX0</accession>
<dbReference type="Proteomes" id="UP000198538">
    <property type="component" value="Unassembled WGS sequence"/>
</dbReference>
<dbReference type="Pfam" id="PF00700">
    <property type="entry name" value="Flagellin_C"/>
    <property type="match status" value="1"/>
</dbReference>
<feature type="domain" description="Flagellin N-terminal" evidence="5">
    <location>
        <begin position="3"/>
        <end position="138"/>
    </location>
</feature>
<dbReference type="AlphaFoldDB" id="A0A1G5LCX0"/>
<dbReference type="SUPFAM" id="SSF64518">
    <property type="entry name" value="Phase 1 flagellin"/>
    <property type="match status" value="1"/>
</dbReference>
<name>A0A1G5LCX0_9BACL</name>
<dbReference type="PRINTS" id="PR00207">
    <property type="entry name" value="FLAGELLIN"/>
</dbReference>
<dbReference type="InterPro" id="IPR001029">
    <property type="entry name" value="Flagellin_N"/>
</dbReference>
<comment type="function">
    <text evidence="4">Flagellin is the subunit protein which polymerizes to form the filaments of bacterial flagella.</text>
</comment>
<sequence>MRIASNIVGLDTLNKLKINNKAKEKDMEKLSSGLKINRAGDDAAGLTISEKMRGQIRGLEQASRNVQDGLSLINTAEGGLQEITEIIQRQRELIIQGSNDTYTESDRKKIDQEISKLTDEINSLANRTDFNTTNLLARSDFQVLKDRSSHNVDISNVGPLPKTTDRQRYLGFLPIGTNDEPLNVKSSTTKTEINDTYNQQAQTTPITSQDGRQGYNDYEKKEHVHTETTSTKEYLFARELYTDTAYKDRYKQLDIRDSTERNILFQTNLIPNVQTVGILPNFGRFSDDSISIEIDGSLTTLANINIKSSTKELGKISVLYEKDGFEIEKVITTDGSSFKAEFKVRNNSGDDHRTINIRTAFSAGHSAHYTLSSSSGIPIGGTASGAQIPNTGTAFEISNSLVDFNLSFLSDGANTKPSSLTTPSTRFGVDGSVITSTWENNDISDGEVLEFGISLDNFNFKQDIYLFTEQHTNQIDSIIETTTTDIKDIDYIPPNVSIQTGANENQSVKIPLFKLDADGLGLANVGLLPPAIPEQSIASTDNALNKVSSYRGLYGALQNRMEHTLTNVGNAFENLASSESLIRDADMAVEMMKFSQKNILTQAAQAMLIQANLEPQGVLQLLK</sequence>
<dbReference type="InterPro" id="IPR042187">
    <property type="entry name" value="Flagellin_C_sub2"/>
</dbReference>
<dbReference type="Pfam" id="PF00669">
    <property type="entry name" value="Flagellin_N"/>
    <property type="match status" value="1"/>
</dbReference>
<keyword evidence="8" id="KW-1185">Reference proteome</keyword>
<proteinExistence type="inferred from homology"/>
<dbReference type="STRING" id="582692.SAMN05720606_1245"/>
<comment type="similarity">
    <text evidence="1 4">Belongs to the bacterial flagellin family.</text>
</comment>
<dbReference type="PANTHER" id="PTHR42792:SF2">
    <property type="entry name" value="FLAGELLIN"/>
    <property type="match status" value="1"/>
</dbReference>
<dbReference type="GO" id="GO:0005198">
    <property type="term" value="F:structural molecule activity"/>
    <property type="evidence" value="ECO:0007669"/>
    <property type="project" value="UniProtKB-UniRule"/>
</dbReference>
<evidence type="ECO:0000313" key="7">
    <source>
        <dbReference type="EMBL" id="SCZ10712.1"/>
    </source>
</evidence>